<comment type="caution">
    <text evidence="2">The sequence shown here is derived from an EMBL/GenBank/DDBJ whole genome shotgun (WGS) entry which is preliminary data.</text>
</comment>
<sequence>MHNVSLALEAAWKVLLIGLVLGAGLPTLFAFGIRAMAWGQGGEAEVHAAGAAAAGPHPVGRALGIACFALVVAAVLLGIAYVVGFGLGKELSFEHVYPTIRDKG</sequence>
<evidence type="ECO:0000313" key="3">
    <source>
        <dbReference type="Proteomes" id="UP001501676"/>
    </source>
</evidence>
<keyword evidence="3" id="KW-1185">Reference proteome</keyword>
<feature type="transmembrane region" description="Helical" evidence="1">
    <location>
        <begin position="62"/>
        <end position="83"/>
    </location>
</feature>
<dbReference type="Proteomes" id="UP001501676">
    <property type="component" value="Unassembled WGS sequence"/>
</dbReference>
<dbReference type="RefSeq" id="WP_345732293.1">
    <property type="nucleotide sequence ID" value="NZ_BAAAYN010000047.1"/>
</dbReference>
<proteinExistence type="predicted"/>
<gene>
    <name evidence="2" type="ORF">GCM10020369_67300</name>
</gene>
<keyword evidence="1" id="KW-1133">Transmembrane helix</keyword>
<dbReference type="EMBL" id="BAAAYN010000047">
    <property type="protein sequence ID" value="GAA3395170.1"/>
    <property type="molecule type" value="Genomic_DNA"/>
</dbReference>
<name>A0ABP6T7H4_9ACTN</name>
<reference evidence="3" key="1">
    <citation type="journal article" date="2019" name="Int. J. Syst. Evol. Microbiol.">
        <title>The Global Catalogue of Microorganisms (GCM) 10K type strain sequencing project: providing services to taxonomists for standard genome sequencing and annotation.</title>
        <authorList>
            <consortium name="The Broad Institute Genomics Platform"/>
            <consortium name="The Broad Institute Genome Sequencing Center for Infectious Disease"/>
            <person name="Wu L."/>
            <person name="Ma J."/>
        </authorList>
    </citation>
    <scope>NUCLEOTIDE SEQUENCE [LARGE SCALE GENOMIC DNA]</scope>
    <source>
        <strain evidence="3">JCM 9458</strain>
    </source>
</reference>
<evidence type="ECO:0008006" key="4">
    <source>
        <dbReference type="Google" id="ProtNLM"/>
    </source>
</evidence>
<evidence type="ECO:0000313" key="2">
    <source>
        <dbReference type="EMBL" id="GAA3395170.1"/>
    </source>
</evidence>
<accession>A0ABP6T7H4</accession>
<evidence type="ECO:0000256" key="1">
    <source>
        <dbReference type="SAM" id="Phobius"/>
    </source>
</evidence>
<keyword evidence="1" id="KW-0812">Transmembrane</keyword>
<protein>
    <recommendedName>
        <fullName evidence="4">Transmembrane protein</fullName>
    </recommendedName>
</protein>
<organism evidence="2 3">
    <name type="scientific">Cryptosporangium minutisporangium</name>
    <dbReference type="NCBI Taxonomy" id="113569"/>
    <lineage>
        <taxon>Bacteria</taxon>
        <taxon>Bacillati</taxon>
        <taxon>Actinomycetota</taxon>
        <taxon>Actinomycetes</taxon>
        <taxon>Cryptosporangiales</taxon>
        <taxon>Cryptosporangiaceae</taxon>
        <taxon>Cryptosporangium</taxon>
    </lineage>
</organism>
<feature type="transmembrane region" description="Helical" evidence="1">
    <location>
        <begin position="12"/>
        <end position="33"/>
    </location>
</feature>
<keyword evidence="1" id="KW-0472">Membrane</keyword>